<reference evidence="13 14" key="1">
    <citation type="submission" date="2016-10" db="EMBL/GenBank/DDBJ databases">
        <authorList>
            <person name="de Groot N.N."/>
        </authorList>
    </citation>
    <scope>NUCLEOTIDE SEQUENCE [LARGE SCALE GENOMIC DNA]</scope>
    <source>
        <strain evidence="13 14">DSM 18610</strain>
    </source>
</reference>
<dbReference type="OrthoDB" id="9768177at2"/>
<comment type="subcellular location">
    <subcellularLocation>
        <location evidence="1 8">Cell outer membrane</location>
        <topology evidence="1 8">Multi-pass membrane protein</topology>
    </subcellularLocation>
</comment>
<feature type="chain" id="PRO_5011491975" evidence="10">
    <location>
        <begin position="20"/>
        <end position="1088"/>
    </location>
</feature>
<dbReference type="InterPro" id="IPR037066">
    <property type="entry name" value="Plug_dom_sf"/>
</dbReference>
<accession>A0A1H9PQK5</accession>
<evidence type="ECO:0000256" key="7">
    <source>
        <dbReference type="ARBA" id="ARBA00023237"/>
    </source>
</evidence>
<evidence type="ECO:0000256" key="9">
    <source>
        <dbReference type="RuleBase" id="RU003357"/>
    </source>
</evidence>
<dbReference type="GO" id="GO:0009279">
    <property type="term" value="C:cell outer membrane"/>
    <property type="evidence" value="ECO:0007669"/>
    <property type="project" value="UniProtKB-SubCell"/>
</dbReference>
<evidence type="ECO:0000256" key="3">
    <source>
        <dbReference type="ARBA" id="ARBA00022452"/>
    </source>
</evidence>
<dbReference type="Gene3D" id="2.40.170.20">
    <property type="entry name" value="TonB-dependent receptor, beta-barrel domain"/>
    <property type="match status" value="1"/>
</dbReference>
<dbReference type="AlphaFoldDB" id="A0A1H9PQK5"/>
<dbReference type="InterPro" id="IPR008969">
    <property type="entry name" value="CarboxyPept-like_regulatory"/>
</dbReference>
<evidence type="ECO:0000256" key="2">
    <source>
        <dbReference type="ARBA" id="ARBA00022448"/>
    </source>
</evidence>
<dbReference type="PROSITE" id="PS52016">
    <property type="entry name" value="TONB_DEPENDENT_REC_3"/>
    <property type="match status" value="1"/>
</dbReference>
<feature type="domain" description="TonB-dependent receptor-like beta-barrel" evidence="11">
    <location>
        <begin position="390"/>
        <end position="844"/>
    </location>
</feature>
<dbReference type="Pfam" id="PF13715">
    <property type="entry name" value="CarbopepD_reg_2"/>
    <property type="match status" value="1"/>
</dbReference>
<evidence type="ECO:0000259" key="11">
    <source>
        <dbReference type="Pfam" id="PF00593"/>
    </source>
</evidence>
<feature type="signal peptide" evidence="10">
    <location>
        <begin position="1"/>
        <end position="19"/>
    </location>
</feature>
<keyword evidence="5 9" id="KW-0798">TonB box</keyword>
<gene>
    <name evidence="13" type="ORF">SAMN04488023_11053</name>
</gene>
<dbReference type="Proteomes" id="UP000199572">
    <property type="component" value="Unassembled WGS sequence"/>
</dbReference>
<evidence type="ECO:0000259" key="12">
    <source>
        <dbReference type="Pfam" id="PF07715"/>
    </source>
</evidence>
<keyword evidence="4 8" id="KW-0812">Transmembrane</keyword>
<organism evidence="13 14">
    <name type="scientific">Pedobacter rhizosphaerae</name>
    <dbReference type="NCBI Taxonomy" id="390241"/>
    <lineage>
        <taxon>Bacteria</taxon>
        <taxon>Pseudomonadati</taxon>
        <taxon>Bacteroidota</taxon>
        <taxon>Sphingobacteriia</taxon>
        <taxon>Sphingobacteriales</taxon>
        <taxon>Sphingobacteriaceae</taxon>
        <taxon>Pedobacter</taxon>
    </lineage>
</organism>
<dbReference type="RefSeq" id="WP_090883911.1">
    <property type="nucleotide sequence ID" value="NZ_FOGG01000010.1"/>
</dbReference>
<dbReference type="Pfam" id="PF07715">
    <property type="entry name" value="Plug"/>
    <property type="match status" value="1"/>
</dbReference>
<dbReference type="NCBIfam" id="TIGR04057">
    <property type="entry name" value="SusC_RagA_signa"/>
    <property type="match status" value="1"/>
</dbReference>
<evidence type="ECO:0000256" key="8">
    <source>
        <dbReference type="PROSITE-ProRule" id="PRU01360"/>
    </source>
</evidence>
<dbReference type="InterPro" id="IPR023996">
    <property type="entry name" value="TonB-dep_OMP_SusC/RagA"/>
</dbReference>
<dbReference type="STRING" id="390241.SAMN04488023_11053"/>
<keyword evidence="2 8" id="KW-0813">Transport</keyword>
<dbReference type="SUPFAM" id="SSF49464">
    <property type="entry name" value="Carboxypeptidase regulatory domain-like"/>
    <property type="match status" value="1"/>
</dbReference>
<evidence type="ECO:0000313" key="14">
    <source>
        <dbReference type="Proteomes" id="UP000199572"/>
    </source>
</evidence>
<dbReference type="EMBL" id="FOGG01000010">
    <property type="protein sequence ID" value="SER50079.1"/>
    <property type="molecule type" value="Genomic_DNA"/>
</dbReference>
<keyword evidence="10" id="KW-0732">Signal</keyword>
<name>A0A1H9PQK5_9SPHI</name>
<dbReference type="NCBIfam" id="TIGR04056">
    <property type="entry name" value="OMP_RagA_SusC"/>
    <property type="match status" value="1"/>
</dbReference>
<feature type="domain" description="TonB-dependent receptor plug" evidence="12">
    <location>
        <begin position="117"/>
        <end position="222"/>
    </location>
</feature>
<evidence type="ECO:0000313" key="13">
    <source>
        <dbReference type="EMBL" id="SER50079.1"/>
    </source>
</evidence>
<evidence type="ECO:0000256" key="1">
    <source>
        <dbReference type="ARBA" id="ARBA00004571"/>
    </source>
</evidence>
<proteinExistence type="inferred from homology"/>
<sequence length="1088" mass="120238">MRRLLLITVNLILCISALAQTLRINGKVVDEKNRPLVGASVMQKGASNGSTTDANGKFQLQLSTTAERILLVRYVGYKSKEIKLGSQTQISIQLEEDASTLSEVVVNVGYGTVSRERLAGSVSSIKAKDVADFPVSSLAEALAGKLAGVSVAQNEGAPGADFQILIRGGTSVTQDNAPLYIVDGVPLERALSIISPSEIVSIDVLKDLASTSIYGARGANGVVIITTKSGRPGKPVISFDTYAGIRKITNYVDMMNPYDYVRTQYDMNMIHFSGSVVTDTATVNGFKRRYGNFEDFDIYKSFPVVNWQSRVFGRAAFSNTQNLNLSGGAQGSTYSFSVNRTDEQGIMLASGLTRTFATFRYDNDLSKTFKVGINARYSDQLVTGNGTSISGSNGGLQNSARFQPYEGVSNLSQRSDDALFEDQIDLTTPVGAATRDQRLNKNLDLITSGYINLNISPKFTFRSNVGYRVGTNENNSFRGVVQYESSSFSRYGNYKEQPFVELNDSKTIGINNSNTLNYRTTFNKDHRLEVLLGQEINLLNVNSYGQRINYFPSNVNWEQAFGNIQQANAPQGFIQPSPTNNVQSERLLSFFGRAMYSYKSKYNLNFSIRRDGSSKFGPDNRWGVFPSGQAAWRLSDESFFKALKLNWLNSVKIRASYGTAGNNRVNSDRLFATIFATSSSLGGYAETDNSQTAGLYPTALQNSNLKWETTVSKNIGLDLDLLGSKLTASVDLYSNTTNDLLLNTNIPQQMGYSQQTQNIGSTRNRGLEFQLNYQAISTKKFSYNTSFNISFNRNVVLKLNQAGSADYGYAVTSGWGVQGTDFWVQVGKPVGQFYGFVSDGFYTLDDFDRTFYESELAAGRRTWRLKPGVASDAAALNQGVFPGVMKLKDLNGDGIITDADKTVLGGYQPKFFGGWNNQITYKGFDLSVFVNFSYGNKTYNANKINFSSNFQVNGNNFMEKFKNRYQYFDATGAPILNWDALQAANVNTTTYAPTYGFRLPVSEAIEDASFLRITNVTLGYTLPSKLIQRTKVLSKLRIYATVNNLYTFTRYSGFDPQANTRFSPLTPGVDYNAYPRNRYMLAGLNATF</sequence>
<keyword evidence="6 8" id="KW-0472">Membrane</keyword>
<evidence type="ECO:0000256" key="5">
    <source>
        <dbReference type="ARBA" id="ARBA00023077"/>
    </source>
</evidence>
<dbReference type="InterPro" id="IPR023997">
    <property type="entry name" value="TonB-dep_OMP_SusC/RagA_CS"/>
</dbReference>
<evidence type="ECO:0000256" key="6">
    <source>
        <dbReference type="ARBA" id="ARBA00023136"/>
    </source>
</evidence>
<dbReference type="InterPro" id="IPR000531">
    <property type="entry name" value="Beta-barrel_TonB"/>
</dbReference>
<dbReference type="InterPro" id="IPR036942">
    <property type="entry name" value="Beta-barrel_TonB_sf"/>
</dbReference>
<dbReference type="InterPro" id="IPR039426">
    <property type="entry name" value="TonB-dep_rcpt-like"/>
</dbReference>
<dbReference type="InterPro" id="IPR012910">
    <property type="entry name" value="Plug_dom"/>
</dbReference>
<keyword evidence="7 8" id="KW-0998">Cell outer membrane</keyword>
<evidence type="ECO:0000256" key="10">
    <source>
        <dbReference type="SAM" id="SignalP"/>
    </source>
</evidence>
<dbReference type="SUPFAM" id="SSF56935">
    <property type="entry name" value="Porins"/>
    <property type="match status" value="1"/>
</dbReference>
<dbReference type="Gene3D" id="2.60.40.1120">
    <property type="entry name" value="Carboxypeptidase-like, regulatory domain"/>
    <property type="match status" value="1"/>
</dbReference>
<keyword evidence="3 8" id="KW-1134">Transmembrane beta strand</keyword>
<comment type="similarity">
    <text evidence="8 9">Belongs to the TonB-dependent receptor family.</text>
</comment>
<evidence type="ECO:0000256" key="4">
    <source>
        <dbReference type="ARBA" id="ARBA00022692"/>
    </source>
</evidence>
<dbReference type="Gene3D" id="2.170.130.10">
    <property type="entry name" value="TonB-dependent receptor, plug domain"/>
    <property type="match status" value="1"/>
</dbReference>
<keyword evidence="14" id="KW-1185">Reference proteome</keyword>
<dbReference type="Pfam" id="PF00593">
    <property type="entry name" value="TonB_dep_Rec_b-barrel"/>
    <property type="match status" value="1"/>
</dbReference>
<protein>
    <submittedName>
        <fullName evidence="13">TonB-linked outer membrane protein, SusC/RagA family</fullName>
    </submittedName>
</protein>